<comment type="caution">
    <text evidence="1">The sequence shown here is derived from an EMBL/GenBank/DDBJ whole genome shotgun (WGS) entry which is preliminary data.</text>
</comment>
<name>A0ACC1J6K0_9FUNG</name>
<evidence type="ECO:0000313" key="1">
    <source>
        <dbReference type="EMBL" id="KAJ1939648.1"/>
    </source>
</evidence>
<accession>A0ACC1J6K0</accession>
<sequence length="451" mass="50281">MDTFTSSVTSQTFTLTSFDAIVSHINCSFVAFYRNDHDDQSRFMPADVMQESFYRALVQFPIMAGDLVQRDDGGLEVTVDQHNLNMPNYCESTADDMHFKDIKATNYSPEFWPKGLENSGIALAINISHAIGDAVCYNALADVWANEMCALEAGRIAAEISFLFDRSIVQKCLPAERTPLDSTTLALYTQPNPEAEAFARLPPHERHALVLDKIGRGTVRQHSLFRFRTKELDDLVQQTKEFVPDGIHLSVSDVLVTVIAKTLAQAHKGIAVASGTDTIERRQGMHKIDFPCNVRPHLGIPGNYTGNMLYQILTYNTIEQAESPTSSQSVAEIAVKIRAGLKAAKAPLISELFDTLEADPTRFTRTMMATNMFQQTVSITNHCKGPVFTSDFGYGKPEFMIMSPPFQMGAICLMLAKPQCKDMYVTLTETPAILKQICANKAWMELTERMY</sequence>
<evidence type="ECO:0000313" key="2">
    <source>
        <dbReference type="Proteomes" id="UP001150603"/>
    </source>
</evidence>
<organism evidence="1 2">
    <name type="scientific">Linderina macrospora</name>
    <dbReference type="NCBI Taxonomy" id="4868"/>
    <lineage>
        <taxon>Eukaryota</taxon>
        <taxon>Fungi</taxon>
        <taxon>Fungi incertae sedis</taxon>
        <taxon>Zoopagomycota</taxon>
        <taxon>Kickxellomycotina</taxon>
        <taxon>Kickxellomycetes</taxon>
        <taxon>Kickxellales</taxon>
        <taxon>Kickxellaceae</taxon>
        <taxon>Linderina</taxon>
    </lineage>
</organism>
<proteinExistence type="predicted"/>
<reference evidence="1" key="1">
    <citation type="submission" date="2022-07" db="EMBL/GenBank/DDBJ databases">
        <title>Phylogenomic reconstructions and comparative analyses of Kickxellomycotina fungi.</title>
        <authorList>
            <person name="Reynolds N.K."/>
            <person name="Stajich J.E."/>
            <person name="Barry K."/>
            <person name="Grigoriev I.V."/>
            <person name="Crous P."/>
            <person name="Smith M.E."/>
        </authorList>
    </citation>
    <scope>NUCLEOTIDE SEQUENCE</scope>
    <source>
        <strain evidence="1">NRRL 5244</strain>
    </source>
</reference>
<protein>
    <submittedName>
        <fullName evidence="1">Uncharacterized protein</fullName>
    </submittedName>
</protein>
<dbReference type="EMBL" id="JANBPW010002777">
    <property type="protein sequence ID" value="KAJ1939648.1"/>
    <property type="molecule type" value="Genomic_DNA"/>
</dbReference>
<gene>
    <name evidence="1" type="ORF">FBU59_004051</name>
</gene>
<keyword evidence="2" id="KW-1185">Reference proteome</keyword>
<dbReference type="Proteomes" id="UP001150603">
    <property type="component" value="Unassembled WGS sequence"/>
</dbReference>